<name>A0A9D8PPJ0_9DELT</name>
<sequence>MSQKPMDLRGSAMAVILSIIFGSNALAIKVSLIGIPPAASAAIRFIIASLIFYTYARFKKMELAMTARQWGHVAVLGFLFGVQFTIFYAGVNYTTVSRAAILMNTQPFFVAILAHFFLVDDRLNLRKIVGILLAFAGVLILFYRSGGEGASEHNCLLGDLLVLIAAISWASQTIYIKRWLDEWESLHLVLHPIAIGIVVLCISHLIFERNIMLVLNREVVVSILYQSVFVAGMGYLAWTNLLLRYKATHLSAFIFLMPLSGVLLGTIFMKDPVTARLIGGLVLIVIGILVVNIRPKEFFLVQE</sequence>
<evidence type="ECO:0000313" key="8">
    <source>
        <dbReference type="EMBL" id="MBN1573197.1"/>
    </source>
</evidence>
<protein>
    <submittedName>
        <fullName evidence="8">DMT family transporter</fullName>
    </submittedName>
</protein>
<dbReference type="Proteomes" id="UP000809273">
    <property type="component" value="Unassembled WGS sequence"/>
</dbReference>
<dbReference type="GO" id="GO:0016020">
    <property type="term" value="C:membrane"/>
    <property type="evidence" value="ECO:0007669"/>
    <property type="project" value="UniProtKB-SubCell"/>
</dbReference>
<dbReference type="Pfam" id="PF00892">
    <property type="entry name" value="EamA"/>
    <property type="match status" value="2"/>
</dbReference>
<feature type="transmembrane region" description="Helical" evidence="6">
    <location>
        <begin position="41"/>
        <end position="58"/>
    </location>
</feature>
<dbReference type="InterPro" id="IPR037185">
    <property type="entry name" value="EmrE-like"/>
</dbReference>
<gene>
    <name evidence="8" type="ORF">JW984_08390</name>
</gene>
<reference evidence="8" key="2">
    <citation type="submission" date="2021-01" db="EMBL/GenBank/DDBJ databases">
        <authorList>
            <person name="Hahn C.R."/>
            <person name="Youssef N.H."/>
            <person name="Elshahed M."/>
        </authorList>
    </citation>
    <scope>NUCLEOTIDE SEQUENCE</scope>
    <source>
        <strain evidence="8">Zod_Metabat.24</strain>
    </source>
</reference>
<evidence type="ECO:0000256" key="1">
    <source>
        <dbReference type="ARBA" id="ARBA00004141"/>
    </source>
</evidence>
<evidence type="ECO:0000256" key="6">
    <source>
        <dbReference type="SAM" id="Phobius"/>
    </source>
</evidence>
<feature type="transmembrane region" description="Helical" evidence="6">
    <location>
        <begin position="156"/>
        <end position="176"/>
    </location>
</feature>
<keyword evidence="3 6" id="KW-0812">Transmembrane</keyword>
<keyword evidence="4 6" id="KW-1133">Transmembrane helix</keyword>
<feature type="domain" description="EamA" evidence="7">
    <location>
        <begin position="9"/>
        <end position="142"/>
    </location>
</feature>
<evidence type="ECO:0000256" key="3">
    <source>
        <dbReference type="ARBA" id="ARBA00022692"/>
    </source>
</evidence>
<dbReference type="AlphaFoldDB" id="A0A9D8PPJ0"/>
<feature type="transmembrane region" description="Helical" evidence="6">
    <location>
        <begin position="250"/>
        <end position="269"/>
    </location>
</feature>
<comment type="caution">
    <text evidence="8">The sequence shown here is derived from an EMBL/GenBank/DDBJ whole genome shotgun (WGS) entry which is preliminary data.</text>
</comment>
<feature type="domain" description="EamA" evidence="7">
    <location>
        <begin position="157"/>
        <end position="292"/>
    </location>
</feature>
<organism evidence="8 9">
    <name type="scientific">Candidatus Zymogenus saltonus</name>
    <dbReference type="NCBI Taxonomy" id="2844893"/>
    <lineage>
        <taxon>Bacteria</taxon>
        <taxon>Deltaproteobacteria</taxon>
        <taxon>Candidatus Zymogenia</taxon>
        <taxon>Candidatus Zymogeniales</taxon>
        <taxon>Candidatus Zymogenaceae</taxon>
        <taxon>Candidatus Zymogenus</taxon>
    </lineage>
</organism>
<feature type="transmembrane region" description="Helical" evidence="6">
    <location>
        <begin position="188"/>
        <end position="207"/>
    </location>
</feature>
<feature type="transmembrane region" description="Helical" evidence="6">
    <location>
        <begin position="275"/>
        <end position="293"/>
    </location>
</feature>
<accession>A0A9D8PPJ0</accession>
<comment type="similarity">
    <text evidence="2">Belongs to the EamA transporter family.</text>
</comment>
<dbReference type="EMBL" id="JAFGIX010000042">
    <property type="protein sequence ID" value="MBN1573197.1"/>
    <property type="molecule type" value="Genomic_DNA"/>
</dbReference>
<keyword evidence="5 6" id="KW-0472">Membrane</keyword>
<dbReference type="PANTHER" id="PTHR32322:SF2">
    <property type="entry name" value="EAMA DOMAIN-CONTAINING PROTEIN"/>
    <property type="match status" value="1"/>
</dbReference>
<dbReference type="InterPro" id="IPR000620">
    <property type="entry name" value="EamA_dom"/>
</dbReference>
<evidence type="ECO:0000256" key="4">
    <source>
        <dbReference type="ARBA" id="ARBA00022989"/>
    </source>
</evidence>
<evidence type="ECO:0000313" key="9">
    <source>
        <dbReference type="Proteomes" id="UP000809273"/>
    </source>
</evidence>
<proteinExistence type="inferred from homology"/>
<comment type="subcellular location">
    <subcellularLocation>
        <location evidence="1">Membrane</location>
        <topology evidence="1">Multi-pass membrane protein</topology>
    </subcellularLocation>
</comment>
<feature type="transmembrane region" description="Helical" evidence="6">
    <location>
        <begin position="219"/>
        <end position="238"/>
    </location>
</feature>
<dbReference type="PANTHER" id="PTHR32322">
    <property type="entry name" value="INNER MEMBRANE TRANSPORTER"/>
    <property type="match status" value="1"/>
</dbReference>
<feature type="transmembrane region" description="Helical" evidence="6">
    <location>
        <begin position="70"/>
        <end position="90"/>
    </location>
</feature>
<reference evidence="8" key="1">
    <citation type="journal article" date="2021" name="Environ. Microbiol.">
        <title>Genomic characterization of three novel Desulfobacterota classes expand the metabolic and phylogenetic diversity of the phylum.</title>
        <authorList>
            <person name="Murphy C.L."/>
            <person name="Biggerstaff J."/>
            <person name="Eichhorn A."/>
            <person name="Ewing E."/>
            <person name="Shahan R."/>
            <person name="Soriano D."/>
            <person name="Stewart S."/>
            <person name="VanMol K."/>
            <person name="Walker R."/>
            <person name="Walters P."/>
            <person name="Elshahed M.S."/>
            <person name="Youssef N.H."/>
        </authorList>
    </citation>
    <scope>NUCLEOTIDE SEQUENCE</scope>
    <source>
        <strain evidence="8">Zod_Metabat.24</strain>
    </source>
</reference>
<feature type="transmembrane region" description="Helical" evidence="6">
    <location>
        <begin position="96"/>
        <end position="118"/>
    </location>
</feature>
<dbReference type="SUPFAM" id="SSF103481">
    <property type="entry name" value="Multidrug resistance efflux transporter EmrE"/>
    <property type="match status" value="2"/>
</dbReference>
<dbReference type="InterPro" id="IPR050638">
    <property type="entry name" value="AA-Vitamin_Transporters"/>
</dbReference>
<evidence type="ECO:0000259" key="7">
    <source>
        <dbReference type="Pfam" id="PF00892"/>
    </source>
</evidence>
<feature type="transmembrane region" description="Helical" evidence="6">
    <location>
        <begin position="125"/>
        <end position="144"/>
    </location>
</feature>
<feature type="transmembrane region" description="Helical" evidence="6">
    <location>
        <begin position="12"/>
        <end position="35"/>
    </location>
</feature>
<evidence type="ECO:0000256" key="2">
    <source>
        <dbReference type="ARBA" id="ARBA00007362"/>
    </source>
</evidence>
<evidence type="ECO:0000256" key="5">
    <source>
        <dbReference type="ARBA" id="ARBA00023136"/>
    </source>
</evidence>